<reference evidence="1" key="3">
    <citation type="submission" date="2023-05" db="EMBL/GenBank/DDBJ databases">
        <authorList>
            <person name="Smith C.H."/>
        </authorList>
    </citation>
    <scope>NUCLEOTIDE SEQUENCE</scope>
    <source>
        <strain evidence="1">CHS0354</strain>
        <tissue evidence="1">Mantle</tissue>
    </source>
</reference>
<dbReference type="EMBL" id="JAEAOA010002356">
    <property type="protein sequence ID" value="KAK3608639.1"/>
    <property type="molecule type" value="Genomic_DNA"/>
</dbReference>
<evidence type="ECO:0000313" key="2">
    <source>
        <dbReference type="Proteomes" id="UP001195483"/>
    </source>
</evidence>
<reference evidence="1" key="2">
    <citation type="journal article" date="2021" name="Genome Biol. Evol.">
        <title>Developing a high-quality reference genome for a parasitic bivalve with doubly uniparental inheritance (Bivalvia: Unionida).</title>
        <authorList>
            <person name="Smith C.H."/>
        </authorList>
    </citation>
    <scope>NUCLEOTIDE SEQUENCE</scope>
    <source>
        <strain evidence="1">CHS0354</strain>
        <tissue evidence="1">Mantle</tissue>
    </source>
</reference>
<dbReference type="AlphaFoldDB" id="A0AAE0WBZ8"/>
<gene>
    <name evidence="1" type="ORF">CHS0354_042641</name>
</gene>
<sequence>MIQDRISILKAIVAAEREAEEIDTVAFARLKMNHRSTGRCCTFLVENDDPLVLSDTILREATLCGLQDSMPDRVLQQESQRESKREEVAIKDLIDVEKVIKRTIMLKDIARGDIYTSGKYSAQRKIIAAEIIVQNDHAWPQNPYLPP</sequence>
<keyword evidence="2" id="KW-1185">Reference proteome</keyword>
<evidence type="ECO:0000313" key="1">
    <source>
        <dbReference type="EMBL" id="KAK3608639.1"/>
    </source>
</evidence>
<comment type="caution">
    <text evidence="1">The sequence shown here is derived from an EMBL/GenBank/DDBJ whole genome shotgun (WGS) entry which is preliminary data.</text>
</comment>
<dbReference type="Proteomes" id="UP001195483">
    <property type="component" value="Unassembled WGS sequence"/>
</dbReference>
<organism evidence="1 2">
    <name type="scientific">Potamilus streckersoni</name>
    <dbReference type="NCBI Taxonomy" id="2493646"/>
    <lineage>
        <taxon>Eukaryota</taxon>
        <taxon>Metazoa</taxon>
        <taxon>Spiralia</taxon>
        <taxon>Lophotrochozoa</taxon>
        <taxon>Mollusca</taxon>
        <taxon>Bivalvia</taxon>
        <taxon>Autobranchia</taxon>
        <taxon>Heteroconchia</taxon>
        <taxon>Palaeoheterodonta</taxon>
        <taxon>Unionida</taxon>
        <taxon>Unionoidea</taxon>
        <taxon>Unionidae</taxon>
        <taxon>Ambleminae</taxon>
        <taxon>Lampsilini</taxon>
        <taxon>Potamilus</taxon>
    </lineage>
</organism>
<proteinExistence type="predicted"/>
<accession>A0AAE0WBZ8</accession>
<reference evidence="1" key="1">
    <citation type="journal article" date="2021" name="Genome Biol. Evol.">
        <title>A High-Quality Reference Genome for a Parasitic Bivalve with Doubly Uniparental Inheritance (Bivalvia: Unionida).</title>
        <authorList>
            <person name="Smith C.H."/>
        </authorList>
    </citation>
    <scope>NUCLEOTIDE SEQUENCE</scope>
    <source>
        <strain evidence="1">CHS0354</strain>
    </source>
</reference>
<protein>
    <submittedName>
        <fullName evidence="1">Uncharacterized protein</fullName>
    </submittedName>
</protein>
<name>A0AAE0WBZ8_9BIVA</name>